<gene>
    <name evidence="2" type="ORF">GCM10023231_01120</name>
</gene>
<accession>A0ABP9AC12</accession>
<keyword evidence="1" id="KW-0812">Transmembrane</keyword>
<keyword evidence="1" id="KW-0472">Membrane</keyword>
<dbReference type="NCBIfam" id="TIGR01409">
    <property type="entry name" value="TAT_signal_seq"/>
    <property type="match status" value="1"/>
</dbReference>
<feature type="transmembrane region" description="Helical" evidence="1">
    <location>
        <begin position="12"/>
        <end position="34"/>
    </location>
</feature>
<evidence type="ECO:0008006" key="4">
    <source>
        <dbReference type="Google" id="ProtNLM"/>
    </source>
</evidence>
<evidence type="ECO:0000313" key="3">
    <source>
        <dbReference type="Proteomes" id="UP001501411"/>
    </source>
</evidence>
<evidence type="ECO:0000256" key="1">
    <source>
        <dbReference type="SAM" id="Phobius"/>
    </source>
</evidence>
<comment type="caution">
    <text evidence="2">The sequence shown here is derived from an EMBL/GenBank/DDBJ whole genome shotgun (WGS) entry which is preliminary data.</text>
</comment>
<reference evidence="3" key="1">
    <citation type="journal article" date="2019" name="Int. J. Syst. Evol. Microbiol.">
        <title>The Global Catalogue of Microorganisms (GCM) 10K type strain sequencing project: providing services to taxonomists for standard genome sequencing and annotation.</title>
        <authorList>
            <consortium name="The Broad Institute Genomics Platform"/>
            <consortium name="The Broad Institute Genome Sequencing Center for Infectious Disease"/>
            <person name="Wu L."/>
            <person name="Ma J."/>
        </authorList>
    </citation>
    <scope>NUCLEOTIDE SEQUENCE [LARGE SCALE GENOMIC DNA]</scope>
    <source>
        <strain evidence="3">JCM 18200</strain>
    </source>
</reference>
<dbReference type="Proteomes" id="UP001501411">
    <property type="component" value="Unassembled WGS sequence"/>
</dbReference>
<proteinExistence type="predicted"/>
<keyword evidence="3" id="KW-1185">Reference proteome</keyword>
<dbReference type="InterPro" id="IPR006311">
    <property type="entry name" value="TAT_signal"/>
</dbReference>
<organism evidence="2 3">
    <name type="scientific">Olivibacter ginsenosidimutans</name>
    <dbReference type="NCBI Taxonomy" id="1176537"/>
    <lineage>
        <taxon>Bacteria</taxon>
        <taxon>Pseudomonadati</taxon>
        <taxon>Bacteroidota</taxon>
        <taxon>Sphingobacteriia</taxon>
        <taxon>Sphingobacteriales</taxon>
        <taxon>Sphingobacteriaceae</taxon>
        <taxon>Olivibacter</taxon>
    </lineage>
</organism>
<sequence>MLDRRGFLKASGLGMLGVGLMGGIPAFLAEAVAADKKTGPFIRKRLSYM</sequence>
<dbReference type="InterPro" id="IPR019546">
    <property type="entry name" value="TAT_signal_bac_arc"/>
</dbReference>
<dbReference type="PROSITE" id="PS51318">
    <property type="entry name" value="TAT"/>
    <property type="match status" value="1"/>
</dbReference>
<evidence type="ECO:0000313" key="2">
    <source>
        <dbReference type="EMBL" id="GAA4778346.1"/>
    </source>
</evidence>
<dbReference type="RefSeq" id="WP_345229727.1">
    <property type="nucleotide sequence ID" value="NZ_BAABIQ010000001.1"/>
</dbReference>
<dbReference type="EMBL" id="BAABIQ010000001">
    <property type="protein sequence ID" value="GAA4778346.1"/>
    <property type="molecule type" value="Genomic_DNA"/>
</dbReference>
<protein>
    <recommendedName>
        <fullName evidence="4">Twin-arginine translocation signal domain-containing protein</fullName>
    </recommendedName>
</protein>
<keyword evidence="1" id="KW-1133">Transmembrane helix</keyword>
<name>A0ABP9AC12_9SPHI</name>